<sequence length="191" mass="20561">MTHAPSAATEEMVVLADENGNPCGTAPKATIHTADTPLHFAFSAYLLEEGTGRLLMSRRALSKKTWPGVWTNSFCGHPGQGETPEAAVVRRAHEELGIDPSDLGPVVSVLPDFQYRAVDSSGIVEYEICPVFTVTIAQGAQFTPVPDEIDSFVWADPKDVIAAVDATGFAFSPWLVEELDHPELRRALAAS</sequence>
<evidence type="ECO:0000256" key="9">
    <source>
        <dbReference type="ARBA" id="ARBA00023235"/>
    </source>
</evidence>
<feature type="binding site" evidence="10">
    <location>
        <position position="127"/>
    </location>
    <ligand>
        <name>Mn(2+)</name>
        <dbReference type="ChEBI" id="CHEBI:29035"/>
    </ligand>
</feature>
<dbReference type="InterPro" id="IPR000086">
    <property type="entry name" value="NUDIX_hydrolase_dom"/>
</dbReference>
<dbReference type="NCBIfam" id="NF002995">
    <property type="entry name" value="PRK03759.1"/>
    <property type="match status" value="1"/>
</dbReference>
<dbReference type="Pfam" id="PF00293">
    <property type="entry name" value="NUDIX"/>
    <property type="match status" value="1"/>
</dbReference>
<feature type="binding site" evidence="10">
    <location>
        <position position="77"/>
    </location>
    <ligand>
        <name>Mn(2+)</name>
        <dbReference type="ChEBI" id="CHEBI:29035"/>
    </ligand>
</feature>
<dbReference type="RefSeq" id="WP_048379527.1">
    <property type="nucleotide sequence ID" value="NZ_LDYE01000003.1"/>
</dbReference>
<evidence type="ECO:0000256" key="8">
    <source>
        <dbReference type="ARBA" id="ARBA00023229"/>
    </source>
</evidence>
<feature type="binding site" evidence="10">
    <location>
        <position position="95"/>
    </location>
    <ligand>
        <name>Mg(2+)</name>
        <dbReference type="ChEBI" id="CHEBI:18420"/>
    </ligand>
</feature>
<dbReference type="NCBIfam" id="TIGR02150">
    <property type="entry name" value="IPP_isom_1"/>
    <property type="match status" value="1"/>
</dbReference>
<feature type="active site" evidence="10 11">
    <location>
        <position position="127"/>
    </location>
</feature>
<dbReference type="InterPro" id="IPR015797">
    <property type="entry name" value="NUDIX_hydrolase-like_dom_sf"/>
</dbReference>
<dbReference type="GO" id="GO:0046872">
    <property type="term" value="F:metal ion binding"/>
    <property type="evidence" value="ECO:0007669"/>
    <property type="project" value="UniProtKB-KW"/>
</dbReference>
<dbReference type="GO" id="GO:0004452">
    <property type="term" value="F:isopentenyl-diphosphate delta-isomerase activity"/>
    <property type="evidence" value="ECO:0007669"/>
    <property type="project" value="UniProtKB-UniRule"/>
</dbReference>
<dbReference type="HAMAP" id="MF_00202">
    <property type="entry name" value="Idi"/>
    <property type="match status" value="1"/>
</dbReference>
<comment type="caution">
    <text evidence="13">The sequence shown here is derived from an EMBL/GenBank/DDBJ whole genome shotgun (WGS) entry which is preliminary data.</text>
</comment>
<keyword evidence="6 10" id="KW-0460">Magnesium</keyword>
<evidence type="ECO:0000313" key="13">
    <source>
        <dbReference type="EMBL" id="PFG28283.1"/>
    </source>
</evidence>
<evidence type="ECO:0000256" key="6">
    <source>
        <dbReference type="ARBA" id="ARBA00022842"/>
    </source>
</evidence>
<dbReference type="GO" id="GO:0008299">
    <property type="term" value="P:isoprenoid biosynthetic process"/>
    <property type="evidence" value="ECO:0007669"/>
    <property type="project" value="UniProtKB-UniRule"/>
</dbReference>
<comment type="pathway">
    <text evidence="1 10">Isoprenoid biosynthesis; dimethylallyl diphosphate biosynthesis; dimethylallyl diphosphate from isopentenyl diphosphate: step 1/1.</text>
</comment>
<feature type="binding site" evidence="10">
    <location>
        <position position="39"/>
    </location>
    <ligand>
        <name>Mn(2+)</name>
        <dbReference type="ChEBI" id="CHEBI:29035"/>
    </ligand>
</feature>
<keyword evidence="9 10" id="KW-0413">Isomerase</keyword>
<keyword evidence="4 10" id="KW-0963">Cytoplasm</keyword>
<accession>A0A2A9DNV9</accession>
<proteinExistence type="inferred from homology"/>
<protein>
    <recommendedName>
        <fullName evidence="3 10">Isopentenyl-diphosphate Delta-isomerase</fullName>
        <shortName evidence="10">IPP isomerase</shortName>
        <ecNumber evidence="3 10">5.3.3.2</ecNumber>
    </recommendedName>
    <alternativeName>
        <fullName evidence="10">IPP:DMAPP isomerase</fullName>
    </alternativeName>
    <alternativeName>
        <fullName evidence="10">Isopentenyl pyrophosphate isomerase</fullName>
    </alternativeName>
</protein>
<comment type="cofactor">
    <cofactor evidence="10">
        <name>Mg(2+)</name>
        <dbReference type="ChEBI" id="CHEBI:18420"/>
    </cofactor>
    <text evidence="10">Binds 1 Mg(2+) ion per subunit. The magnesium ion binds only when substrate is bound.</text>
</comment>
<comment type="function">
    <text evidence="10">Catalyzes the 1,3-allylic rearrangement of the homoallylic substrate isopentenyl (IPP) to its highly electrophilic allylic isomer, dimethylallyl diphosphate (DMAPP).</text>
</comment>
<evidence type="ECO:0000256" key="7">
    <source>
        <dbReference type="ARBA" id="ARBA00023211"/>
    </source>
</evidence>
<dbReference type="STRING" id="1724.GCA_001044175_01338"/>
<dbReference type="EC" id="5.3.3.2" evidence="3 10"/>
<comment type="similarity">
    <text evidence="2 10">Belongs to the IPP isomerase type 1 family.</text>
</comment>
<dbReference type="GO" id="GO:0050992">
    <property type="term" value="P:dimethylallyl diphosphate biosynthetic process"/>
    <property type="evidence" value="ECO:0007669"/>
    <property type="project" value="UniProtKB-UniRule"/>
</dbReference>
<evidence type="ECO:0000256" key="5">
    <source>
        <dbReference type="ARBA" id="ARBA00022723"/>
    </source>
</evidence>
<keyword evidence="8 10" id="KW-0414">Isoprene biosynthesis</keyword>
<evidence type="ECO:0000259" key="12">
    <source>
        <dbReference type="PROSITE" id="PS51462"/>
    </source>
</evidence>
<evidence type="ECO:0000313" key="14">
    <source>
        <dbReference type="Proteomes" id="UP000221653"/>
    </source>
</evidence>
<dbReference type="Proteomes" id="UP000221653">
    <property type="component" value="Unassembled WGS sequence"/>
</dbReference>
<dbReference type="PIRSF" id="PIRSF018427">
    <property type="entry name" value="Isopntndiph_ism"/>
    <property type="match status" value="1"/>
</dbReference>
<dbReference type="InterPro" id="IPR056375">
    <property type="entry name" value="Idi_bact"/>
</dbReference>
<dbReference type="GO" id="GO:0005737">
    <property type="term" value="C:cytoplasm"/>
    <property type="evidence" value="ECO:0007669"/>
    <property type="project" value="UniProtKB-SubCell"/>
</dbReference>
<dbReference type="PANTHER" id="PTHR10885:SF0">
    <property type="entry name" value="ISOPENTENYL-DIPHOSPHATE DELTA-ISOMERASE"/>
    <property type="match status" value="1"/>
</dbReference>
<feature type="binding site" evidence="10">
    <location>
        <position position="32"/>
    </location>
    <ligand>
        <name>Mn(2+)</name>
        <dbReference type="ChEBI" id="CHEBI:29035"/>
    </ligand>
</feature>
<dbReference type="CDD" id="cd02885">
    <property type="entry name" value="NUDIX_IPP_Isomerase"/>
    <property type="match status" value="1"/>
</dbReference>
<feature type="binding site" evidence="10">
    <location>
        <position position="125"/>
    </location>
    <ligand>
        <name>Mn(2+)</name>
        <dbReference type="ChEBI" id="CHEBI:29035"/>
    </ligand>
</feature>
<comment type="cofactor">
    <cofactor evidence="10">
        <name>Mn(2+)</name>
        <dbReference type="ChEBI" id="CHEBI:29035"/>
    </cofactor>
    <text evidence="10">Binds 1 Mn(2+) ion per subunit.</text>
</comment>
<dbReference type="UniPathway" id="UPA00059">
    <property type="reaction ID" value="UER00104"/>
</dbReference>
<evidence type="ECO:0000256" key="4">
    <source>
        <dbReference type="ARBA" id="ARBA00022490"/>
    </source>
</evidence>
<keyword evidence="7 10" id="KW-0464">Manganese</keyword>
<comment type="catalytic activity">
    <reaction evidence="10">
        <text>isopentenyl diphosphate = dimethylallyl diphosphate</text>
        <dbReference type="Rhea" id="RHEA:23284"/>
        <dbReference type="ChEBI" id="CHEBI:57623"/>
        <dbReference type="ChEBI" id="CHEBI:128769"/>
        <dbReference type="EC" id="5.3.3.2"/>
    </reaction>
</comment>
<dbReference type="PROSITE" id="PS51462">
    <property type="entry name" value="NUDIX"/>
    <property type="match status" value="1"/>
</dbReference>
<evidence type="ECO:0000256" key="2">
    <source>
        <dbReference type="ARBA" id="ARBA00007579"/>
    </source>
</evidence>
<dbReference type="PANTHER" id="PTHR10885">
    <property type="entry name" value="ISOPENTENYL-DIPHOSPHATE DELTA-ISOMERASE"/>
    <property type="match status" value="1"/>
</dbReference>
<reference evidence="13 14" key="1">
    <citation type="submission" date="2017-10" db="EMBL/GenBank/DDBJ databases">
        <title>Sequencing the genomes of 1000 actinobacteria strains.</title>
        <authorList>
            <person name="Klenk H.-P."/>
        </authorList>
    </citation>
    <scope>NUCLEOTIDE SEQUENCE [LARGE SCALE GENOMIC DNA]</scope>
    <source>
        <strain evidence="13 14">DSM 20688</strain>
    </source>
</reference>
<dbReference type="AlphaFoldDB" id="A0A2A9DNV9"/>
<evidence type="ECO:0000256" key="10">
    <source>
        <dbReference type="HAMAP-Rule" id="MF_00202"/>
    </source>
</evidence>
<dbReference type="InterPro" id="IPR011876">
    <property type="entry name" value="IsopentenylPP_isomerase_typ1"/>
</dbReference>
<name>A0A2A9DNV9_9CORY</name>
<gene>
    <name evidence="10" type="primary">idi</name>
    <name evidence="13" type="ORF">ATK06_1386</name>
</gene>
<dbReference type="EMBL" id="PDJF01000001">
    <property type="protein sequence ID" value="PFG28283.1"/>
    <property type="molecule type" value="Genomic_DNA"/>
</dbReference>
<organism evidence="13 14">
    <name type="scientific">Corynebacterium renale</name>
    <dbReference type="NCBI Taxonomy" id="1724"/>
    <lineage>
        <taxon>Bacteria</taxon>
        <taxon>Bacillati</taxon>
        <taxon>Actinomycetota</taxon>
        <taxon>Actinomycetes</taxon>
        <taxon>Mycobacteriales</taxon>
        <taxon>Corynebacteriaceae</taxon>
        <taxon>Corynebacterium</taxon>
    </lineage>
</organism>
<dbReference type="OrthoDB" id="9809458at2"/>
<dbReference type="SUPFAM" id="SSF55811">
    <property type="entry name" value="Nudix"/>
    <property type="match status" value="1"/>
</dbReference>
<feature type="domain" description="Nudix hydrolase" evidence="12">
    <location>
        <begin position="37"/>
        <end position="177"/>
    </location>
</feature>
<dbReference type="Gene3D" id="3.90.79.10">
    <property type="entry name" value="Nucleoside Triphosphate Pyrophosphohydrolase"/>
    <property type="match status" value="1"/>
</dbReference>
<keyword evidence="5 10" id="KW-0479">Metal-binding</keyword>
<evidence type="ECO:0000256" key="3">
    <source>
        <dbReference type="ARBA" id="ARBA00012057"/>
    </source>
</evidence>
<evidence type="ECO:0000256" key="1">
    <source>
        <dbReference type="ARBA" id="ARBA00004826"/>
    </source>
</evidence>
<evidence type="ECO:0000256" key="11">
    <source>
        <dbReference type="PIRSR" id="PIRSR018427-1"/>
    </source>
</evidence>
<feature type="active site" evidence="10 11">
    <location>
        <position position="75"/>
    </location>
</feature>
<keyword evidence="14" id="KW-1185">Reference proteome</keyword>
<comment type="subcellular location">
    <subcellularLocation>
        <location evidence="10">Cytoplasm</location>
    </subcellularLocation>
</comment>